<evidence type="ECO:0000313" key="1">
    <source>
        <dbReference type="EMBL" id="KKK52868.1"/>
    </source>
</evidence>
<reference evidence="1" key="1">
    <citation type="journal article" date="2015" name="Nature">
        <title>Complex archaea that bridge the gap between prokaryotes and eukaryotes.</title>
        <authorList>
            <person name="Spang A."/>
            <person name="Saw J.H."/>
            <person name="Jorgensen S.L."/>
            <person name="Zaremba-Niedzwiedzka K."/>
            <person name="Martijn J."/>
            <person name="Lind A.E."/>
            <person name="van Eijk R."/>
            <person name="Schleper C."/>
            <person name="Guy L."/>
            <person name="Ettema T.J."/>
        </authorList>
    </citation>
    <scope>NUCLEOTIDE SEQUENCE</scope>
</reference>
<protein>
    <submittedName>
        <fullName evidence="1">Uncharacterized protein</fullName>
    </submittedName>
</protein>
<dbReference type="AlphaFoldDB" id="A0A0F8W8E2"/>
<gene>
    <name evidence="1" type="ORF">LCGC14_3100550</name>
</gene>
<dbReference type="EMBL" id="LAZR01066797">
    <property type="protein sequence ID" value="KKK52868.1"/>
    <property type="molecule type" value="Genomic_DNA"/>
</dbReference>
<proteinExistence type="predicted"/>
<accession>A0A0F8W8E2</accession>
<name>A0A0F8W8E2_9ZZZZ</name>
<sequence>MKKKEERLELKSKMTVNEMRACDKYIQNIVREISPTLNTACKNAVKLVKDYTKANKGKKLETLLFIHREMLKYFVLYPVSHILIGDKSKEKLLGKEAAFTYNMTIAKDIVDTAMVESGAAEKIAEAIFKASGEMKPNKKDMSYIG</sequence>
<comment type="caution">
    <text evidence="1">The sequence shown here is derived from an EMBL/GenBank/DDBJ whole genome shotgun (WGS) entry which is preliminary data.</text>
</comment>
<organism evidence="1">
    <name type="scientific">marine sediment metagenome</name>
    <dbReference type="NCBI Taxonomy" id="412755"/>
    <lineage>
        <taxon>unclassified sequences</taxon>
        <taxon>metagenomes</taxon>
        <taxon>ecological metagenomes</taxon>
    </lineage>
</organism>